<organism evidence="1 2">
    <name type="scientific">Mus spicilegus</name>
    <name type="common">Mound-building mouse</name>
    <dbReference type="NCBI Taxonomy" id="10103"/>
    <lineage>
        <taxon>Eukaryota</taxon>
        <taxon>Metazoa</taxon>
        <taxon>Chordata</taxon>
        <taxon>Craniata</taxon>
        <taxon>Vertebrata</taxon>
        <taxon>Euteleostomi</taxon>
        <taxon>Mammalia</taxon>
        <taxon>Eutheria</taxon>
        <taxon>Euarchontoglires</taxon>
        <taxon>Glires</taxon>
        <taxon>Rodentia</taxon>
        <taxon>Myomorpha</taxon>
        <taxon>Muroidea</taxon>
        <taxon>Muridae</taxon>
        <taxon>Murinae</taxon>
        <taxon>Mus</taxon>
        <taxon>Mus</taxon>
    </lineage>
</organism>
<reference evidence="1" key="2">
    <citation type="submission" date="2025-09" db="UniProtKB">
        <authorList>
            <consortium name="Ensembl"/>
        </authorList>
    </citation>
    <scope>IDENTIFICATION</scope>
</reference>
<dbReference type="Ensembl" id="ENSMSIT00000017024.1">
    <property type="protein sequence ID" value="ENSMSIP00000013408.1"/>
    <property type="gene ID" value="ENSMSIG00000011604.1"/>
</dbReference>
<keyword evidence="2" id="KW-1185">Reference proteome</keyword>
<sequence>MLIKISRKCTSEILSDLPKVVMMMEHPVKYVAKSTSMSQI</sequence>
<protein>
    <submittedName>
        <fullName evidence="1">Predicted gene, 21958</fullName>
    </submittedName>
</protein>
<accession>A0A8C6GZI9</accession>
<dbReference type="Proteomes" id="UP000694415">
    <property type="component" value="Unplaced"/>
</dbReference>
<dbReference type="GeneTree" id="ENSGT01130000282374"/>
<evidence type="ECO:0000313" key="1">
    <source>
        <dbReference type="Ensembl" id="ENSMSIP00000013408.1"/>
    </source>
</evidence>
<reference evidence="1" key="1">
    <citation type="submission" date="2025-08" db="UniProtKB">
        <authorList>
            <consortium name="Ensembl"/>
        </authorList>
    </citation>
    <scope>IDENTIFICATION</scope>
</reference>
<name>A0A8C6GZI9_MUSSI</name>
<proteinExistence type="predicted"/>
<evidence type="ECO:0000313" key="2">
    <source>
        <dbReference type="Proteomes" id="UP000694415"/>
    </source>
</evidence>
<dbReference type="AlphaFoldDB" id="A0A8C6GZI9"/>